<comment type="similarity">
    <text evidence="2">Belongs to the membrane fusion protein (MFP) (TC 8.A.1) family.</text>
</comment>
<dbReference type="InterPro" id="IPR058792">
    <property type="entry name" value="Beta-barrel_RND_2"/>
</dbReference>
<comment type="caution">
    <text evidence="6">The sequence shown here is derived from an EMBL/GenBank/DDBJ whole genome shotgun (WGS) entry which is preliminary data.</text>
</comment>
<dbReference type="Pfam" id="PF25954">
    <property type="entry name" value="Beta-barrel_RND_2"/>
    <property type="match status" value="1"/>
</dbReference>
<dbReference type="InterPro" id="IPR050465">
    <property type="entry name" value="UPF0194_transport"/>
</dbReference>
<feature type="transmembrane region" description="Helical" evidence="4">
    <location>
        <begin position="12"/>
        <end position="30"/>
    </location>
</feature>
<keyword evidence="4" id="KW-0472">Membrane</keyword>
<dbReference type="GO" id="GO:0022857">
    <property type="term" value="F:transmembrane transporter activity"/>
    <property type="evidence" value="ECO:0007669"/>
    <property type="project" value="InterPro"/>
</dbReference>
<accession>A0A1G2CTJ2</accession>
<organism evidence="6 7">
    <name type="scientific">Candidatus Lloydbacteria bacterium RIFCSPHIGHO2_01_FULL_49_22</name>
    <dbReference type="NCBI Taxonomy" id="1798658"/>
    <lineage>
        <taxon>Bacteria</taxon>
        <taxon>Candidatus Lloydiibacteriota</taxon>
    </lineage>
</organism>
<evidence type="ECO:0000256" key="1">
    <source>
        <dbReference type="ARBA" id="ARBA00004196"/>
    </source>
</evidence>
<keyword evidence="3" id="KW-0175">Coiled coil</keyword>
<dbReference type="Proteomes" id="UP000177122">
    <property type="component" value="Unassembled WGS sequence"/>
</dbReference>
<protein>
    <recommendedName>
        <fullName evidence="5">CusB-like beta-barrel domain-containing protein</fullName>
    </recommendedName>
</protein>
<reference evidence="6 7" key="1">
    <citation type="journal article" date="2016" name="Nat. Commun.">
        <title>Thousands of microbial genomes shed light on interconnected biogeochemical processes in an aquifer system.</title>
        <authorList>
            <person name="Anantharaman K."/>
            <person name="Brown C.T."/>
            <person name="Hug L.A."/>
            <person name="Sharon I."/>
            <person name="Castelle C.J."/>
            <person name="Probst A.J."/>
            <person name="Thomas B.C."/>
            <person name="Singh A."/>
            <person name="Wilkins M.J."/>
            <person name="Karaoz U."/>
            <person name="Brodie E.L."/>
            <person name="Williams K.H."/>
            <person name="Hubbard S.S."/>
            <person name="Banfield J.F."/>
        </authorList>
    </citation>
    <scope>NUCLEOTIDE SEQUENCE [LARGE SCALE GENOMIC DNA]</scope>
</reference>
<dbReference type="PANTHER" id="PTHR32347:SF23">
    <property type="entry name" value="BLL5650 PROTEIN"/>
    <property type="match status" value="1"/>
</dbReference>
<feature type="domain" description="CusB-like beta-barrel" evidence="5">
    <location>
        <begin position="372"/>
        <end position="448"/>
    </location>
</feature>
<dbReference type="EMBL" id="MHLI01000022">
    <property type="protein sequence ID" value="OGZ04699.1"/>
    <property type="molecule type" value="Genomic_DNA"/>
</dbReference>
<evidence type="ECO:0000256" key="2">
    <source>
        <dbReference type="ARBA" id="ARBA00009477"/>
    </source>
</evidence>
<keyword evidence="4" id="KW-0812">Transmembrane</keyword>
<evidence type="ECO:0000313" key="6">
    <source>
        <dbReference type="EMBL" id="OGZ04699.1"/>
    </source>
</evidence>
<dbReference type="Gene3D" id="2.40.30.170">
    <property type="match status" value="1"/>
</dbReference>
<dbReference type="GO" id="GO:0016020">
    <property type="term" value="C:membrane"/>
    <property type="evidence" value="ECO:0007669"/>
    <property type="project" value="InterPro"/>
</dbReference>
<keyword evidence="4" id="KW-1133">Transmembrane helix</keyword>
<evidence type="ECO:0000259" key="5">
    <source>
        <dbReference type="Pfam" id="PF25954"/>
    </source>
</evidence>
<gene>
    <name evidence="6" type="ORF">A2845_05400</name>
</gene>
<name>A0A1G2CTJ2_9BACT</name>
<evidence type="ECO:0000313" key="7">
    <source>
        <dbReference type="Proteomes" id="UP000177122"/>
    </source>
</evidence>
<evidence type="ECO:0000256" key="4">
    <source>
        <dbReference type="SAM" id="Phobius"/>
    </source>
</evidence>
<dbReference type="GO" id="GO:0030313">
    <property type="term" value="C:cell envelope"/>
    <property type="evidence" value="ECO:0007669"/>
    <property type="project" value="UniProtKB-SubCell"/>
</dbReference>
<evidence type="ECO:0000256" key="3">
    <source>
        <dbReference type="ARBA" id="ARBA00023054"/>
    </source>
</evidence>
<dbReference type="Gene3D" id="2.40.50.100">
    <property type="match status" value="1"/>
</dbReference>
<dbReference type="AlphaFoldDB" id="A0A1G2CTJ2"/>
<comment type="subcellular location">
    <subcellularLocation>
        <location evidence="1">Cell envelope</location>
    </subcellularLocation>
</comment>
<dbReference type="PANTHER" id="PTHR32347">
    <property type="entry name" value="EFFLUX SYSTEM COMPONENT YKNX-RELATED"/>
    <property type="match status" value="1"/>
</dbReference>
<dbReference type="Gene3D" id="2.40.420.20">
    <property type="match status" value="1"/>
</dbReference>
<dbReference type="SUPFAM" id="SSF111369">
    <property type="entry name" value="HlyD-like secretion proteins"/>
    <property type="match status" value="1"/>
</dbReference>
<sequence length="514" mass="55010">MTTLLQYTKAHKFLMILLVLAIAGVGYYFTRPPAAPNYETTLVKKGNVIQEVSITGKVESDSVVSLAFERGGRVVSEPIPVGAHVRRGDPLVRLDTKELDALRLQAQANLDVELANLAQLKSGTRSEDIAVSEAQVRSAQSAVTDAHASLQDKLASAGTTADDAIFNKTDYLFENPRTANPRSIFPVADQQLVARIEQEREQLTQALKQLTPSGGDFEADLSLHKTYFNDVKVYLDDLASAINAVTPSSLFSQTTIDGWKANVSIARTNMNTVMSALLSSEQAYRAADAALVIANNQLALKKAGATPEAVSAEEAKIRSVSATIANYDAQMTKSVISAPFSGTVTTQNAKLGETVAPNVPVVALMSDGVFKITANIPEVDVAKLTVGDSARVTLDAYGADVLFKATVSSIDPAETVIEGVSTYKATLRFEGRDARIRSGMTANIDISTDKRENVLYVPARSVFNKDGKKYVRVPDGQTLTVDTEVTTGLRGSDGSIEVLSGLSEGQTIVTFQAK</sequence>
<proteinExistence type="inferred from homology"/>
<dbReference type="Gene3D" id="1.10.287.470">
    <property type="entry name" value="Helix hairpin bin"/>
    <property type="match status" value="1"/>
</dbReference>
<dbReference type="NCBIfam" id="TIGR01730">
    <property type="entry name" value="RND_mfp"/>
    <property type="match status" value="1"/>
</dbReference>
<dbReference type="InterPro" id="IPR006143">
    <property type="entry name" value="RND_pump_MFP"/>
</dbReference>